<evidence type="ECO:0000256" key="1">
    <source>
        <dbReference type="SAM" id="Phobius"/>
    </source>
</evidence>
<keyword evidence="1" id="KW-0472">Membrane</keyword>
<name>A0A7V3N6G8_UNCC3</name>
<proteinExistence type="predicted"/>
<reference evidence="2" key="1">
    <citation type="journal article" date="2020" name="mSystems">
        <title>Genome- and Community-Level Interaction Insights into Carbon Utilization and Element Cycling Functions of Hydrothermarchaeota in Hydrothermal Sediment.</title>
        <authorList>
            <person name="Zhou Z."/>
            <person name="Liu Y."/>
            <person name="Xu W."/>
            <person name="Pan J."/>
            <person name="Luo Z.H."/>
            <person name="Li M."/>
        </authorList>
    </citation>
    <scope>NUCLEOTIDE SEQUENCE [LARGE SCALE GENOMIC DNA]</scope>
    <source>
        <strain evidence="2">SpSt-757</strain>
    </source>
</reference>
<keyword evidence="1" id="KW-0812">Transmembrane</keyword>
<sequence>MQVINTILTFLLIILLIKNRKSFTGTSSPLVLKEKLIVIIVTLLTLFPALIFIITGNLFAHFINPSDFWYKQAQSKVTHHLYRPSIIPGGREIVTKYTTGERIGSISNATKVAFDFPQNFLLKNAKKSSPIILFQAPVESNFNLKAFLEALYSTTVMSTKEIPVAIAKDQKAYLLEDPSNEGQRFSPKFIFFITPDNVLIHVGTATATQEDLLQLAESLK</sequence>
<gene>
    <name evidence="2" type="ORF">ENV41_04520</name>
</gene>
<feature type="transmembrane region" description="Helical" evidence="1">
    <location>
        <begin position="36"/>
        <end position="60"/>
    </location>
</feature>
<dbReference type="AlphaFoldDB" id="A0A7V3N6G8"/>
<evidence type="ECO:0000313" key="2">
    <source>
        <dbReference type="EMBL" id="HFZ09375.1"/>
    </source>
</evidence>
<dbReference type="EMBL" id="DTGG01000137">
    <property type="protein sequence ID" value="HFZ09375.1"/>
    <property type="molecule type" value="Genomic_DNA"/>
</dbReference>
<comment type="caution">
    <text evidence="2">The sequence shown here is derived from an EMBL/GenBank/DDBJ whole genome shotgun (WGS) entry which is preliminary data.</text>
</comment>
<accession>A0A7V3N6G8</accession>
<keyword evidence="1" id="KW-1133">Transmembrane helix</keyword>
<protein>
    <submittedName>
        <fullName evidence="2">Uncharacterized protein</fullName>
    </submittedName>
</protein>
<organism evidence="2">
    <name type="scientific">candidate division CPR3 bacterium</name>
    <dbReference type="NCBI Taxonomy" id="2268181"/>
    <lineage>
        <taxon>Bacteria</taxon>
        <taxon>Bacteria division CPR3</taxon>
    </lineage>
</organism>